<feature type="region of interest" description="Disordered" evidence="2">
    <location>
        <begin position="461"/>
        <end position="539"/>
    </location>
</feature>
<dbReference type="AlphaFoldDB" id="A0A0C2X1J0"/>
<gene>
    <name evidence="3" type="ORF">M378DRAFT_25533</name>
</gene>
<feature type="compositionally biased region" description="Basic and acidic residues" evidence="2">
    <location>
        <begin position="510"/>
        <end position="532"/>
    </location>
</feature>
<dbReference type="EMBL" id="KN818269">
    <property type="protein sequence ID" value="KIL62568.1"/>
    <property type="molecule type" value="Genomic_DNA"/>
</dbReference>
<evidence type="ECO:0000256" key="1">
    <source>
        <dbReference type="SAM" id="Coils"/>
    </source>
</evidence>
<keyword evidence="1" id="KW-0175">Coiled coil</keyword>
<feature type="region of interest" description="Disordered" evidence="2">
    <location>
        <begin position="51"/>
        <end position="86"/>
    </location>
</feature>
<feature type="compositionally biased region" description="Basic and acidic residues" evidence="2">
    <location>
        <begin position="77"/>
        <end position="86"/>
    </location>
</feature>
<dbReference type="Proteomes" id="UP000054549">
    <property type="component" value="Unassembled WGS sequence"/>
</dbReference>
<accession>A0A0C2X1J0</accession>
<dbReference type="STRING" id="946122.A0A0C2X1J0"/>
<protein>
    <recommendedName>
        <fullName evidence="5">PH domain-containing protein</fullName>
    </recommendedName>
</protein>
<evidence type="ECO:0000313" key="3">
    <source>
        <dbReference type="EMBL" id="KIL62568.1"/>
    </source>
</evidence>
<reference evidence="3 4" key="1">
    <citation type="submission" date="2014-04" db="EMBL/GenBank/DDBJ databases">
        <title>Evolutionary Origins and Diversification of the Mycorrhizal Mutualists.</title>
        <authorList>
            <consortium name="DOE Joint Genome Institute"/>
            <consortium name="Mycorrhizal Genomics Consortium"/>
            <person name="Kohler A."/>
            <person name="Kuo A."/>
            <person name="Nagy L.G."/>
            <person name="Floudas D."/>
            <person name="Copeland A."/>
            <person name="Barry K.W."/>
            <person name="Cichocki N."/>
            <person name="Veneault-Fourrey C."/>
            <person name="LaButti K."/>
            <person name="Lindquist E.A."/>
            <person name="Lipzen A."/>
            <person name="Lundell T."/>
            <person name="Morin E."/>
            <person name="Murat C."/>
            <person name="Riley R."/>
            <person name="Ohm R."/>
            <person name="Sun H."/>
            <person name="Tunlid A."/>
            <person name="Henrissat B."/>
            <person name="Grigoriev I.V."/>
            <person name="Hibbett D.S."/>
            <person name="Martin F."/>
        </authorList>
    </citation>
    <scope>NUCLEOTIDE SEQUENCE [LARGE SCALE GENOMIC DNA]</scope>
    <source>
        <strain evidence="3 4">Koide BX008</strain>
    </source>
</reference>
<evidence type="ECO:0008006" key="5">
    <source>
        <dbReference type="Google" id="ProtNLM"/>
    </source>
</evidence>
<feature type="coiled-coil region" evidence="1">
    <location>
        <begin position="662"/>
        <end position="689"/>
    </location>
</feature>
<evidence type="ECO:0000313" key="4">
    <source>
        <dbReference type="Proteomes" id="UP000054549"/>
    </source>
</evidence>
<proteinExistence type="predicted"/>
<feature type="region of interest" description="Disordered" evidence="2">
    <location>
        <begin position="419"/>
        <end position="438"/>
    </location>
</feature>
<organism evidence="3 4">
    <name type="scientific">Amanita muscaria (strain Koide BX008)</name>
    <dbReference type="NCBI Taxonomy" id="946122"/>
    <lineage>
        <taxon>Eukaryota</taxon>
        <taxon>Fungi</taxon>
        <taxon>Dikarya</taxon>
        <taxon>Basidiomycota</taxon>
        <taxon>Agaricomycotina</taxon>
        <taxon>Agaricomycetes</taxon>
        <taxon>Agaricomycetidae</taxon>
        <taxon>Agaricales</taxon>
        <taxon>Pluteineae</taxon>
        <taxon>Amanitaceae</taxon>
        <taxon>Amanita</taxon>
    </lineage>
</organism>
<sequence length="978" mass="106848">MSLDHQRSARLLIHRFESMSSSSDVDLVQSQFQAPFTTATTTVLPIRSAGSHVSAGSTSSHSFSKAQGAPVSPGKNEIAKGKDKSPIRQSIRNLLSVFSSKKHGSGGSPKRNTMKSELDRTGDAPMLVEAEKSLPSTPRQVSGRYLQPIDAILSDDEENGQADIMRPHIARGITGILPRVTLFDAPVPPIPLDQVSPDPSPMPSRKHRGPTKTCGALLYLSHYENSFGSFSSPAWLPCTVTLEVDDHSIIVSWKNPEAQQPLKTQTHTVTLARCTDVRSLVGDQLDQQDIDIPVSGCNLVIEHFKVFELLFEGRQREKFAAKTVRERAKWVSAIWDAVLPSQDANASQCIEQPEGKAETVPADATPLSAVVSAEATPSPAVEPAGVPQTAEQQGTLQEQKRRPSTSASVSVYAPTKALSRLSTSTSAKSAIPDRCHSPSIMNLNQMTKVKQRLAQIRDMELQMKSSSSSSSSRIASEKGSLSWRRVEGQDPSPTTTSRAAVQAREANQGSDRKHDEEFSKPVDIGADKHTDDTEAQGQGNANLEPLLDFMKDQAQEQKEQVGHLGDQLACIQDEIQRLPQEFCLLASSPSSRNVDPNIQQMMTKVERKVEVTTDVLGTIEDKLETMSTGMQKQAQVRQKSAIETLRAIDGFRTALGSDFSAIMAKLALLQELQERCEKTKERLPLAEHNKQFPPVVDLSTVLAKLDSVITLQRKAVTSVGKPAGKAANAKVTDVASKDIKDELSKISSMLEQNNRVRALHSQQQADSVRYLTELNTWLETFVNHGTSQIEGVTAKVQQLCRALGCPDQADSSTGIAGHASLLQDLRDLMATAQAREQGSAELHKSINALLAVVNASTGSGLGSVADVMEHQKREQVDLFKAMTQELSSEIKGERIRFVEAMKEATTINIQMQVDSLKQNLAAELMKMSQEIGRLHQEKQTIEIQIQDLLAFQDKQRIPGQMIPSRASICQYLPHAHAG</sequence>
<dbReference type="InParanoid" id="A0A0C2X1J0"/>
<dbReference type="HOGENOM" id="CLU_011049_0_0_1"/>
<feature type="compositionally biased region" description="Polar residues" evidence="2">
    <location>
        <begin position="491"/>
        <end position="509"/>
    </location>
</feature>
<dbReference type="OrthoDB" id="2261329at2759"/>
<evidence type="ECO:0000256" key="2">
    <source>
        <dbReference type="SAM" id="MobiDB-lite"/>
    </source>
</evidence>
<feature type="region of interest" description="Disordered" evidence="2">
    <location>
        <begin position="373"/>
        <end position="411"/>
    </location>
</feature>
<feature type="region of interest" description="Disordered" evidence="2">
    <location>
        <begin position="98"/>
        <end position="119"/>
    </location>
</feature>
<feature type="compositionally biased region" description="Low complexity" evidence="2">
    <location>
        <begin position="51"/>
        <end position="64"/>
    </location>
</feature>
<name>A0A0C2X1J0_AMAMK</name>
<keyword evidence="4" id="KW-1185">Reference proteome</keyword>